<evidence type="ECO:0000256" key="2">
    <source>
        <dbReference type="ARBA" id="ARBA00022729"/>
    </source>
</evidence>
<dbReference type="AlphaFoldDB" id="A0A974SNT7"/>
<evidence type="ECO:0000256" key="1">
    <source>
        <dbReference type="ARBA" id="ARBA00010634"/>
    </source>
</evidence>
<keyword evidence="6" id="KW-1185">Reference proteome</keyword>
<dbReference type="EMBL" id="CP064781">
    <property type="protein sequence ID" value="QRJ63692.1"/>
    <property type="molecule type" value="Genomic_DNA"/>
</dbReference>
<feature type="chain" id="PRO_5036718405" evidence="4">
    <location>
        <begin position="25"/>
        <end position="253"/>
    </location>
</feature>
<feature type="signal peptide" evidence="4">
    <location>
        <begin position="1"/>
        <end position="24"/>
    </location>
</feature>
<evidence type="ECO:0000256" key="3">
    <source>
        <dbReference type="SAM" id="MobiDB-lite"/>
    </source>
</evidence>
<protein>
    <submittedName>
        <fullName evidence="5">VacJ family lipoprotein</fullName>
    </submittedName>
</protein>
<dbReference type="GO" id="GO:0016020">
    <property type="term" value="C:membrane"/>
    <property type="evidence" value="ECO:0007669"/>
    <property type="project" value="InterPro"/>
</dbReference>
<dbReference type="KEGG" id="ares:IWH25_18455"/>
<keyword evidence="2 4" id="KW-0732">Signal</keyword>
<evidence type="ECO:0000313" key="5">
    <source>
        <dbReference type="EMBL" id="QRJ63692.1"/>
    </source>
</evidence>
<reference evidence="5" key="1">
    <citation type="submission" date="2020-11" db="EMBL/GenBank/DDBJ databases">
        <title>Azospira restricta DSM 18626 genome sequence.</title>
        <authorList>
            <person name="Moe W.M."/>
        </authorList>
    </citation>
    <scope>NUCLEOTIDE SEQUENCE</scope>
    <source>
        <strain evidence="5">DSM 18626</strain>
    </source>
</reference>
<gene>
    <name evidence="5" type="ORF">IWH25_18455</name>
</gene>
<feature type="compositionally biased region" description="Basic and acidic residues" evidence="3">
    <location>
        <begin position="228"/>
        <end position="253"/>
    </location>
</feature>
<evidence type="ECO:0000256" key="4">
    <source>
        <dbReference type="SAM" id="SignalP"/>
    </source>
</evidence>
<dbReference type="PANTHER" id="PTHR30035:SF3">
    <property type="entry name" value="INTERMEMBRANE PHOSPHOLIPID TRANSPORT SYSTEM LIPOPROTEIN MLAA"/>
    <property type="match status" value="1"/>
</dbReference>
<feature type="region of interest" description="Disordered" evidence="3">
    <location>
        <begin position="226"/>
        <end position="253"/>
    </location>
</feature>
<evidence type="ECO:0000313" key="6">
    <source>
        <dbReference type="Proteomes" id="UP000663444"/>
    </source>
</evidence>
<dbReference type="PANTHER" id="PTHR30035">
    <property type="entry name" value="LIPOPROTEIN VACJ-RELATED"/>
    <property type="match status" value="1"/>
</dbReference>
<name>A0A974SNT7_9RHOO</name>
<dbReference type="RefSeq" id="WP_238998954.1">
    <property type="nucleotide sequence ID" value="NZ_CP064781.1"/>
</dbReference>
<dbReference type="Proteomes" id="UP000663444">
    <property type="component" value="Chromosome"/>
</dbReference>
<proteinExistence type="inferred from homology"/>
<dbReference type="PRINTS" id="PR01805">
    <property type="entry name" value="VACJLIPOPROT"/>
</dbReference>
<comment type="similarity">
    <text evidence="1">Belongs to the MlaA family.</text>
</comment>
<organism evidence="5 6">
    <name type="scientific">Azospira restricta</name>
    <dbReference type="NCBI Taxonomy" id="404405"/>
    <lineage>
        <taxon>Bacteria</taxon>
        <taxon>Pseudomonadati</taxon>
        <taxon>Pseudomonadota</taxon>
        <taxon>Betaproteobacteria</taxon>
        <taxon>Rhodocyclales</taxon>
        <taxon>Rhodocyclaceae</taxon>
        <taxon>Azospira</taxon>
    </lineage>
</organism>
<dbReference type="InterPro" id="IPR007428">
    <property type="entry name" value="MlaA"/>
</dbReference>
<dbReference type="Pfam" id="PF04333">
    <property type="entry name" value="MlaA"/>
    <property type="match status" value="1"/>
</dbReference>
<sequence length="253" mass="27337">MKKTLVKSVVSLAVGAVLSGSVVAADNPKDPAEGFNRAMFAVNEGLDTAVAKPLAKGYDYVAPLPVKAVVGNFFSNIADVMIGVNNLLQGKPGQAFNDWGRVLVNTTVGIGGAFDVASEMGLDKHYEDFGQTMGSWGVDEGAYLFWPIIGPRTVRDTAGFVVDSYADPVWYVEPIAVRNSFVGLRYVDQRAALLPTDKIIEEGALDKYAYIRDAYLQHRRNAVYDGNPPRELEVPDGKAPVELKSSPEKPAGR</sequence>
<keyword evidence="5" id="KW-0449">Lipoprotein</keyword>
<dbReference type="GO" id="GO:0120010">
    <property type="term" value="P:intermembrane phospholipid transfer"/>
    <property type="evidence" value="ECO:0007669"/>
    <property type="project" value="TreeGrafter"/>
</dbReference>
<accession>A0A974SNT7</accession>